<dbReference type="PANTHER" id="PTHR13748">
    <property type="entry name" value="COBW-RELATED"/>
    <property type="match status" value="1"/>
</dbReference>
<evidence type="ECO:0000313" key="4">
    <source>
        <dbReference type="Proteomes" id="UP000284543"/>
    </source>
</evidence>
<dbReference type="Gene3D" id="3.40.50.300">
    <property type="entry name" value="P-loop containing nucleotide triphosphate hydrolases"/>
    <property type="match status" value="1"/>
</dbReference>
<dbReference type="AlphaFoldDB" id="A0A412ZGE5"/>
<protein>
    <submittedName>
        <fullName evidence="3">GTP-binding protein</fullName>
    </submittedName>
</protein>
<name>A0A412ZGE5_9FIRM</name>
<feature type="domain" description="CobW C-terminal" evidence="2">
    <location>
        <begin position="228"/>
        <end position="296"/>
    </location>
</feature>
<dbReference type="Pfam" id="PF07683">
    <property type="entry name" value="CobW_C"/>
    <property type="match status" value="1"/>
</dbReference>
<dbReference type="InterPro" id="IPR003495">
    <property type="entry name" value="CobW/HypB/UreG_nucleotide-bd"/>
</dbReference>
<dbReference type="PANTHER" id="PTHR13748:SF62">
    <property type="entry name" value="COBW DOMAIN-CONTAINING PROTEIN"/>
    <property type="match status" value="1"/>
</dbReference>
<dbReference type="InterPro" id="IPR027417">
    <property type="entry name" value="P-loop_NTPase"/>
</dbReference>
<dbReference type="SUPFAM" id="SSF52540">
    <property type="entry name" value="P-loop containing nucleoside triphosphate hydrolases"/>
    <property type="match status" value="1"/>
</dbReference>
<organism evidence="3 4">
    <name type="scientific">Enterocloster bolteae</name>
    <dbReference type="NCBI Taxonomy" id="208479"/>
    <lineage>
        <taxon>Bacteria</taxon>
        <taxon>Bacillati</taxon>
        <taxon>Bacillota</taxon>
        <taxon>Clostridia</taxon>
        <taxon>Lachnospirales</taxon>
        <taxon>Lachnospiraceae</taxon>
        <taxon>Enterocloster</taxon>
    </lineage>
</organism>
<dbReference type="Proteomes" id="UP000284543">
    <property type="component" value="Unassembled WGS sequence"/>
</dbReference>
<dbReference type="InterPro" id="IPR011629">
    <property type="entry name" value="CobW-like_C"/>
</dbReference>
<sequence length="313" mass="34878">MQNKKTTKLYVITGFLGAGKTTLLLKLLEHLKGSRVGIIQNEFGKLGIDGAILKNDDIHMVEINRGSIFCSCLKLSFVSALSEMTQHDFDYLFVESSGLGDPSNVEEILGAVDAVSGKSYDFCGVICLVDAVNFIDQLTDLETVYRQLKHCHLAVITKSDLVNSSKMADLEKKIREINAVCRLTTSIQGKMDYSFLDDDLLLYQWAESEETTNTEEAKPKTLFMEIYDAVDKNQLVKFLNEIIPSVYRIKGFLTINGIGRQQIDVVGTKINFKESVDSGNAQLVFISKIGPAIIKNILSAWNDNVEAEMKLKN</sequence>
<comment type="caution">
    <text evidence="3">The sequence shown here is derived from an EMBL/GenBank/DDBJ whole genome shotgun (WGS) entry which is preliminary data.</text>
</comment>
<accession>A0A412ZGE5</accession>
<proteinExistence type="predicted"/>
<evidence type="ECO:0000313" key="3">
    <source>
        <dbReference type="EMBL" id="RGV79241.1"/>
    </source>
</evidence>
<dbReference type="RefSeq" id="WP_002565265.1">
    <property type="nucleotide sequence ID" value="NZ_CAJJYR010000011.1"/>
</dbReference>
<evidence type="ECO:0000259" key="1">
    <source>
        <dbReference type="Pfam" id="PF02492"/>
    </source>
</evidence>
<gene>
    <name evidence="3" type="ORF">DWW02_05875</name>
</gene>
<dbReference type="Pfam" id="PF02492">
    <property type="entry name" value="cobW"/>
    <property type="match status" value="1"/>
</dbReference>
<dbReference type="InterPro" id="IPR051316">
    <property type="entry name" value="Zinc-reg_GTPase_activator"/>
</dbReference>
<evidence type="ECO:0000259" key="2">
    <source>
        <dbReference type="Pfam" id="PF07683"/>
    </source>
</evidence>
<dbReference type="EMBL" id="QRZM01000001">
    <property type="protein sequence ID" value="RGV79241.1"/>
    <property type="molecule type" value="Genomic_DNA"/>
</dbReference>
<dbReference type="GO" id="GO:0005737">
    <property type="term" value="C:cytoplasm"/>
    <property type="evidence" value="ECO:0007669"/>
    <property type="project" value="TreeGrafter"/>
</dbReference>
<reference evidence="3 4" key="1">
    <citation type="submission" date="2018-08" db="EMBL/GenBank/DDBJ databases">
        <title>A genome reference for cultivated species of the human gut microbiota.</title>
        <authorList>
            <person name="Zou Y."/>
            <person name="Xue W."/>
            <person name="Luo G."/>
        </authorList>
    </citation>
    <scope>NUCLEOTIDE SEQUENCE [LARGE SCALE GENOMIC DNA]</scope>
    <source>
        <strain evidence="3 4">AF14-18</strain>
    </source>
</reference>
<feature type="domain" description="CobW/HypB/UreG nucleotide-binding" evidence="1">
    <location>
        <begin position="10"/>
        <end position="179"/>
    </location>
</feature>